<keyword evidence="1" id="KW-0732">Signal</keyword>
<proteinExistence type="predicted"/>
<reference evidence="2 3" key="1">
    <citation type="submission" date="2020-01" db="EMBL/GenBank/DDBJ databases">
        <title>Genomes of bacteria type strains.</title>
        <authorList>
            <person name="Chen J."/>
            <person name="Zhu S."/>
            <person name="Yang J."/>
        </authorList>
    </citation>
    <scope>NUCLEOTIDE SEQUENCE [LARGE SCALE GENOMIC DNA]</scope>
    <source>
        <strain evidence="2 3">LMG 22958</strain>
    </source>
</reference>
<feature type="chain" id="PRO_5026958372" description="PEP-CTERM sorting domain-containing protein" evidence="1">
    <location>
        <begin position="21"/>
        <end position="219"/>
    </location>
</feature>
<feature type="signal peptide" evidence="1">
    <location>
        <begin position="1"/>
        <end position="20"/>
    </location>
</feature>
<dbReference type="RefSeq" id="WP_163112213.1">
    <property type="nucleotide sequence ID" value="NZ_JAAAWP010000008.1"/>
</dbReference>
<organism evidence="2 3">
    <name type="scientific">Alteromonas hispanica</name>
    <dbReference type="NCBI Taxonomy" id="315421"/>
    <lineage>
        <taxon>Bacteria</taxon>
        <taxon>Pseudomonadati</taxon>
        <taxon>Pseudomonadota</taxon>
        <taxon>Gammaproteobacteria</taxon>
        <taxon>Alteromonadales</taxon>
        <taxon>Alteromonadaceae</taxon>
        <taxon>Alteromonas/Salinimonas group</taxon>
        <taxon>Alteromonas</taxon>
    </lineage>
</organism>
<evidence type="ECO:0008006" key="4">
    <source>
        <dbReference type="Google" id="ProtNLM"/>
    </source>
</evidence>
<dbReference type="EMBL" id="JAAAWP010000008">
    <property type="protein sequence ID" value="NDW22411.1"/>
    <property type="molecule type" value="Genomic_DNA"/>
</dbReference>
<accession>A0A6L9MX71</accession>
<evidence type="ECO:0000256" key="1">
    <source>
        <dbReference type="SAM" id="SignalP"/>
    </source>
</evidence>
<sequence>MKRIFGCLVIALCWAVKTEAALITIDSSLSANITSNGVYNSNSSSRLVHYVSPSINTLDGYMKFDLSLIPDDSVINSIVLRTFAEGSFNAPFNSPLGQIFYVSNDDWGRANNAALPSSIGGAVSPEYSSFPTVAGTSFDWAIDPSQFSYENELADNVLSLVMRNLNNQYSFMYWLSSDIQAPQLIVDYSDSATGYSVPEPSTLVLFGFFLLTLRKLRRT</sequence>
<dbReference type="Proteomes" id="UP000478837">
    <property type="component" value="Unassembled WGS sequence"/>
</dbReference>
<evidence type="ECO:0000313" key="2">
    <source>
        <dbReference type="EMBL" id="NDW22411.1"/>
    </source>
</evidence>
<name>A0A6L9MX71_9ALTE</name>
<dbReference type="AlphaFoldDB" id="A0A6L9MX71"/>
<keyword evidence="3" id="KW-1185">Reference proteome</keyword>
<comment type="caution">
    <text evidence="2">The sequence shown here is derived from an EMBL/GenBank/DDBJ whole genome shotgun (WGS) entry which is preliminary data.</text>
</comment>
<protein>
    <recommendedName>
        <fullName evidence="4">PEP-CTERM sorting domain-containing protein</fullName>
    </recommendedName>
</protein>
<evidence type="ECO:0000313" key="3">
    <source>
        <dbReference type="Proteomes" id="UP000478837"/>
    </source>
</evidence>
<gene>
    <name evidence="2" type="ORF">GTW09_12835</name>
</gene>